<feature type="domain" description="C3H1-type" evidence="6">
    <location>
        <begin position="73"/>
        <end position="99"/>
    </location>
</feature>
<dbReference type="Gene3D" id="3.30.1370.210">
    <property type="match status" value="1"/>
</dbReference>
<feature type="region of interest" description="Disordered" evidence="5">
    <location>
        <begin position="922"/>
        <end position="997"/>
    </location>
</feature>
<dbReference type="PROSITE" id="PS50103">
    <property type="entry name" value="ZF_C3H1"/>
    <property type="match status" value="3"/>
</dbReference>
<feature type="zinc finger region" description="C3H1-type" evidence="4">
    <location>
        <begin position="41"/>
        <end position="67"/>
    </location>
</feature>
<feature type="region of interest" description="Disordered" evidence="5">
    <location>
        <begin position="170"/>
        <end position="205"/>
    </location>
</feature>
<feature type="compositionally biased region" description="Polar residues" evidence="5">
    <location>
        <begin position="715"/>
        <end position="731"/>
    </location>
</feature>
<dbReference type="GeneID" id="20040283"/>
<feature type="compositionally biased region" description="Basic and acidic residues" evidence="5">
    <location>
        <begin position="1437"/>
        <end position="1448"/>
    </location>
</feature>
<feature type="region of interest" description="Disordered" evidence="5">
    <location>
        <begin position="357"/>
        <end position="419"/>
    </location>
</feature>
<dbReference type="VEuPathDB" id="PlasmoDB:C922_05009"/>
<feature type="region of interest" description="Disordered" evidence="5">
    <location>
        <begin position="441"/>
        <end position="488"/>
    </location>
</feature>
<protein>
    <recommendedName>
        <fullName evidence="6">C3H1-type domain-containing protein</fullName>
    </recommendedName>
</protein>
<evidence type="ECO:0000256" key="5">
    <source>
        <dbReference type="SAM" id="MobiDB-lite"/>
    </source>
</evidence>
<keyword evidence="8" id="KW-1185">Reference proteome</keyword>
<sequence>MHRFKIYKIQMCKYALINKCDRGENCTFAHDMSELRIKPDMRKTKLCKSYILGKCTDHNCIYAHSVNELREVGKPAICQLHREGRCIKGNQCRFAHSINDINTKLVQFYEEDMQGEEMEFSHLNRCLDSVSPGQSSTLNRGGSMGSDLRSRELLHLPRQEKRREWKLSVNFNDGSSNSSSADNQHPRGNTKNGNRIDNTSKGMKRTNLIKNSSCSAFLNNNFPNLSCPKEEEAEEKKKNEDLLSARNGEYTKLCAINMNIKSTQGGVYRYDEQLLIQDDKEEYLLEGRFKKMNCPQNRQQHDGNGSIESVRHNFTPHFNLSSILSFNGEEAVEDRSRTDRDDSVNYGLVRNVHAMGEGSTLRLGNQGRGGHGAEFPQTEEFPRVQGSGKKALSSERGTFKEEKKRNQANTDKGNGLVHRADRLSVRGGLCWEGKAYPMEMLSGNGGMGRNSDRNEGRKPLQRGDYGVGTYSPELQHRGSDDHPTQTTPYERKLPLLILETNLSNELKKENGKDKDEEASHLARYYQSALTIRRDDMFDFMGGSVPRLPERSEEVANQNACSTCKTYLAVDAQRVKGRFDEENGELDGESKIGVIPRMSNKNKTLDVREGVPPNGSIPPKGREEVLEKSRLVRGADEEGDHGNEEKVKGKYEDAAMCAFAGGAACRVADCAVGRYLEGENNRLVKTLGVNTERGSIGTGGDSHKGSTSCLPELENENANGNSDHNGDNQNGVSKEGSAEGLTRYGSGLRGESHSQYGSSSTVDMCAQNLDEIFLGRVEKSGIESARRKREGIVRGLMEKPSLGNHEHKKRNHHDGVHHDAAHHKELLKYFHEMQQCSGCSVLERLRTEDGHSEGGVSDEHGEGRMDSPPGLGEYGGEKDYANFRPYNLFSLFNKNSLDLNGLPDNCDVKTASHRCVSQDEVILEPMGKGSSSSDRAGRNHLASTTSTASVSNEKRVAEPVPSKHRRSDVPVYSLAGRGNSGGNRSNGGTNIRPCSMNLPGESVIGKRFGRRGRNGVLSGNLTDDGRVDRGAGCARNADGGDSHVAAFDAVSHAHPFCKGEKKVSRRKGAKLSKTTGEEHVTPAEYDLSGGSIDECLREKHTVRSLTTLEHDTQMRKEARLAVATEREKNNNTLNRQVRCNSPVMNNYPDGSYDYLVHSNEDDIFKREHHLLYRWLGLSSLGESCPMGMDGSGENPLLTLDDEESYLLNLYTMGGIENVLWSEKDMSCCSRGSKSGRSISKRSISGRNMVHNGAQSPLKNKEEEFYDSSLGNISVAYEEMGSNNIFMGNYNWDDKEEKLVSPDEGAVRIGNKRMEMMASQASNQRMVQRKKSDVAKEGNTHFEKNDYYGDLTERKFFSRPQPSEGVEWSCSRGGEANLIGDLSWDGSKWDDPKWDQVGHEPLASVHMDDGGAGGCSNGLVGSRNGGAMSSWRSNTEKGNGSDKGRSHAEHVNQASHPNHASHALTAAFLNYDYEKEIEDDVVRSFLEEKDSAACDRLDSSFLYDFHVGNGRPFFNHGGDGTVSAKEKYSLYDDENAAAFDDGAFCVDLSKDLNLHFFSQDG</sequence>
<evidence type="ECO:0000256" key="2">
    <source>
        <dbReference type="ARBA" id="ARBA00022771"/>
    </source>
</evidence>
<dbReference type="Proteomes" id="UP000030640">
    <property type="component" value="Unassembled WGS sequence"/>
</dbReference>
<dbReference type="SMART" id="SM00356">
    <property type="entry name" value="ZnF_C3H1"/>
    <property type="match status" value="3"/>
</dbReference>
<organism evidence="7 8">
    <name type="scientific">Plasmodium inui San Antonio 1</name>
    <dbReference type="NCBI Taxonomy" id="1237626"/>
    <lineage>
        <taxon>Eukaryota</taxon>
        <taxon>Sar</taxon>
        <taxon>Alveolata</taxon>
        <taxon>Apicomplexa</taxon>
        <taxon>Aconoidasida</taxon>
        <taxon>Haemosporida</taxon>
        <taxon>Plasmodiidae</taxon>
        <taxon>Plasmodium</taxon>
        <taxon>Plasmodium (Plasmodium)</taxon>
    </lineage>
</organism>
<evidence type="ECO:0000313" key="8">
    <source>
        <dbReference type="Proteomes" id="UP000030640"/>
    </source>
</evidence>
<keyword evidence="2 4" id="KW-0863">Zinc-finger</keyword>
<feature type="compositionally biased region" description="Polar residues" evidence="5">
    <location>
        <begin position="940"/>
        <end position="950"/>
    </location>
</feature>
<feature type="compositionally biased region" description="Polar residues" evidence="5">
    <location>
        <begin position="186"/>
        <end position="201"/>
    </location>
</feature>
<feature type="zinc finger region" description="C3H1-type" evidence="4">
    <location>
        <begin position="73"/>
        <end position="99"/>
    </location>
</feature>
<evidence type="ECO:0000256" key="4">
    <source>
        <dbReference type="PROSITE-ProRule" id="PRU00723"/>
    </source>
</evidence>
<dbReference type="RefSeq" id="XP_008818804.1">
    <property type="nucleotide sequence ID" value="XM_008820582.1"/>
</dbReference>
<accession>W7A687</accession>
<feature type="region of interest" description="Disordered" evidence="5">
    <location>
        <begin position="690"/>
        <end position="758"/>
    </location>
</feature>
<feature type="zinc finger region" description="C3H1-type" evidence="4">
    <location>
        <begin position="6"/>
        <end position="33"/>
    </location>
</feature>
<evidence type="ECO:0000259" key="6">
    <source>
        <dbReference type="PROSITE" id="PS50103"/>
    </source>
</evidence>
<feature type="region of interest" description="Disordered" evidence="5">
    <location>
        <begin position="1421"/>
        <end position="1455"/>
    </location>
</feature>
<keyword evidence="1 4" id="KW-0479">Metal-binding</keyword>
<gene>
    <name evidence="7" type="ORF">C922_05009</name>
</gene>
<name>W7A687_9APIC</name>
<reference evidence="7 8" key="1">
    <citation type="submission" date="2013-02" db="EMBL/GenBank/DDBJ databases">
        <title>The Genome Sequence of Plasmodium inui San Antonio 1.</title>
        <authorList>
            <consortium name="The Broad Institute Genome Sequencing Platform"/>
            <consortium name="The Broad Institute Genome Sequencing Center for Infectious Disease"/>
            <person name="Neafsey D."/>
            <person name="Cheeseman I."/>
            <person name="Volkman S."/>
            <person name="Adams J."/>
            <person name="Walker B."/>
            <person name="Young S.K."/>
            <person name="Zeng Q."/>
            <person name="Gargeya S."/>
            <person name="Fitzgerald M."/>
            <person name="Haas B."/>
            <person name="Abouelleil A."/>
            <person name="Alvarado L."/>
            <person name="Arachchi H.M."/>
            <person name="Berlin A.M."/>
            <person name="Chapman S.B."/>
            <person name="Dewar J."/>
            <person name="Goldberg J."/>
            <person name="Griggs A."/>
            <person name="Gujja S."/>
            <person name="Hansen M."/>
            <person name="Howarth C."/>
            <person name="Imamovic A."/>
            <person name="Larimer J."/>
            <person name="McCowan C."/>
            <person name="Murphy C."/>
            <person name="Neiman D."/>
            <person name="Pearson M."/>
            <person name="Priest M."/>
            <person name="Roberts A."/>
            <person name="Saif S."/>
            <person name="Shea T."/>
            <person name="Sisk P."/>
            <person name="Sykes S."/>
            <person name="Wortman J."/>
            <person name="Nusbaum C."/>
            <person name="Birren B."/>
        </authorList>
    </citation>
    <scope>NUCLEOTIDE SEQUENCE [LARGE SCALE GENOMIC DNA]</scope>
    <source>
        <strain evidence="7 8">San Antonio 1</strain>
    </source>
</reference>
<dbReference type="SUPFAM" id="SSF90229">
    <property type="entry name" value="CCCH zinc finger"/>
    <property type="match status" value="2"/>
</dbReference>
<feature type="region of interest" description="Disordered" evidence="5">
    <location>
        <begin position="847"/>
        <end position="876"/>
    </location>
</feature>
<feature type="domain" description="C3H1-type" evidence="6">
    <location>
        <begin position="41"/>
        <end position="67"/>
    </location>
</feature>
<feature type="compositionally biased region" description="Basic and acidic residues" evidence="5">
    <location>
        <begin position="847"/>
        <end position="864"/>
    </location>
</feature>
<dbReference type="GO" id="GO:0008270">
    <property type="term" value="F:zinc ion binding"/>
    <property type="evidence" value="ECO:0007669"/>
    <property type="project" value="UniProtKB-KW"/>
</dbReference>
<keyword evidence="3 4" id="KW-0862">Zinc</keyword>
<dbReference type="OrthoDB" id="411372at2759"/>
<feature type="compositionally biased region" description="Low complexity" evidence="5">
    <location>
        <begin position="170"/>
        <end position="183"/>
    </location>
</feature>
<evidence type="ECO:0000256" key="1">
    <source>
        <dbReference type="ARBA" id="ARBA00022723"/>
    </source>
</evidence>
<feature type="compositionally biased region" description="Polar residues" evidence="5">
    <location>
        <begin position="131"/>
        <end position="140"/>
    </location>
</feature>
<dbReference type="EMBL" id="KI965493">
    <property type="protein sequence ID" value="EUD64594.1"/>
    <property type="molecule type" value="Genomic_DNA"/>
</dbReference>
<feature type="region of interest" description="Disordered" evidence="5">
    <location>
        <begin position="131"/>
        <end position="150"/>
    </location>
</feature>
<dbReference type="InterPro" id="IPR036855">
    <property type="entry name" value="Znf_CCCH_sf"/>
</dbReference>
<proteinExistence type="predicted"/>
<evidence type="ECO:0000313" key="7">
    <source>
        <dbReference type="EMBL" id="EUD64594.1"/>
    </source>
</evidence>
<feature type="domain" description="C3H1-type" evidence="6">
    <location>
        <begin position="6"/>
        <end position="33"/>
    </location>
</feature>
<dbReference type="Gene3D" id="4.10.1000.10">
    <property type="entry name" value="Zinc finger, CCCH-type"/>
    <property type="match status" value="1"/>
</dbReference>
<dbReference type="InterPro" id="IPR000571">
    <property type="entry name" value="Znf_CCCH"/>
</dbReference>
<feature type="compositionally biased region" description="Basic and acidic residues" evidence="5">
    <location>
        <begin position="474"/>
        <end position="488"/>
    </location>
</feature>
<evidence type="ECO:0000256" key="3">
    <source>
        <dbReference type="ARBA" id="ARBA00022833"/>
    </source>
</evidence>